<evidence type="ECO:0000256" key="2">
    <source>
        <dbReference type="ARBA" id="ARBA00023186"/>
    </source>
</evidence>
<dbReference type="SUPFAM" id="SSF52029">
    <property type="entry name" value="GroEL apical domain-like"/>
    <property type="match status" value="1"/>
</dbReference>
<evidence type="ECO:0000256" key="1">
    <source>
        <dbReference type="ARBA" id="ARBA00006607"/>
    </source>
</evidence>
<reference evidence="3" key="1">
    <citation type="submission" date="2020-01" db="EMBL/GenBank/DDBJ databases">
        <title>Genome sequence of Kobresia littledalei, the first chromosome-level genome in the family Cyperaceae.</title>
        <authorList>
            <person name="Qu G."/>
        </authorList>
    </citation>
    <scope>NUCLEOTIDE SEQUENCE</scope>
    <source>
        <strain evidence="3">C.B.Clarke</strain>
        <tissue evidence="3">Leaf</tissue>
    </source>
</reference>
<dbReference type="GO" id="GO:0140662">
    <property type="term" value="F:ATP-dependent protein folding chaperone"/>
    <property type="evidence" value="ECO:0007669"/>
    <property type="project" value="InterPro"/>
</dbReference>
<keyword evidence="2" id="KW-0143">Chaperone</keyword>
<comment type="similarity">
    <text evidence="1">Belongs to the chaperonin (HSP60) family.</text>
</comment>
<organism evidence="3 4">
    <name type="scientific">Carex littledalei</name>
    <dbReference type="NCBI Taxonomy" id="544730"/>
    <lineage>
        <taxon>Eukaryota</taxon>
        <taxon>Viridiplantae</taxon>
        <taxon>Streptophyta</taxon>
        <taxon>Embryophyta</taxon>
        <taxon>Tracheophyta</taxon>
        <taxon>Spermatophyta</taxon>
        <taxon>Magnoliopsida</taxon>
        <taxon>Liliopsida</taxon>
        <taxon>Poales</taxon>
        <taxon>Cyperaceae</taxon>
        <taxon>Cyperoideae</taxon>
        <taxon>Cariceae</taxon>
        <taxon>Carex</taxon>
        <taxon>Carex subgen. Euthyceras</taxon>
    </lineage>
</organism>
<dbReference type="OrthoDB" id="786878at2759"/>
<comment type="caution">
    <text evidence="3">The sequence shown here is derived from an EMBL/GenBank/DDBJ whole genome shotgun (WGS) entry which is preliminary data.</text>
</comment>
<dbReference type="Proteomes" id="UP000623129">
    <property type="component" value="Unassembled WGS sequence"/>
</dbReference>
<keyword evidence="4" id="KW-1185">Reference proteome</keyword>
<evidence type="ECO:0000313" key="3">
    <source>
        <dbReference type="EMBL" id="KAF3337021.1"/>
    </source>
</evidence>
<dbReference type="PANTHER" id="PTHR45633">
    <property type="entry name" value="60 KDA HEAT SHOCK PROTEIN, MITOCHONDRIAL"/>
    <property type="match status" value="1"/>
</dbReference>
<protein>
    <submittedName>
        <fullName evidence="3">Chaperonin CPN60</fullName>
    </submittedName>
</protein>
<accession>A0A833RD85</accession>
<proteinExistence type="inferred from homology"/>
<evidence type="ECO:0000313" key="4">
    <source>
        <dbReference type="Proteomes" id="UP000623129"/>
    </source>
</evidence>
<dbReference type="AlphaFoldDB" id="A0A833RD85"/>
<dbReference type="EMBL" id="SWLB01000007">
    <property type="protein sequence ID" value="KAF3337021.1"/>
    <property type="molecule type" value="Genomic_DNA"/>
</dbReference>
<dbReference type="InterPro" id="IPR027409">
    <property type="entry name" value="GroEL-like_apical_dom_sf"/>
</dbReference>
<gene>
    <name evidence="3" type="ORF">FCM35_KLT19607</name>
</gene>
<dbReference type="InterPro" id="IPR001844">
    <property type="entry name" value="Cpn60/GroEL"/>
</dbReference>
<dbReference type="Gene3D" id="3.50.7.10">
    <property type="entry name" value="GroEL"/>
    <property type="match status" value="1"/>
</dbReference>
<sequence>MKAAPCAVCRPPSSFSAVGYSQRSKRSFTVRAPASSSHQSTHALGGDERWWHSFAVRDLELAKCYRESAQSEAAKVTVSKDNTVILDGFGDKKAIEERCEQLRGAIEHSTSDYDKEKLQERLTILSGGVVVLKIKFCY</sequence>
<name>A0A833RD85_9POAL</name>
<dbReference type="GO" id="GO:0042026">
    <property type="term" value="P:protein refolding"/>
    <property type="evidence" value="ECO:0007669"/>
    <property type="project" value="InterPro"/>
</dbReference>